<dbReference type="InterPro" id="IPR036909">
    <property type="entry name" value="Cyt_c-like_dom_sf"/>
</dbReference>
<evidence type="ECO:0000256" key="2">
    <source>
        <dbReference type="ARBA" id="ARBA00022723"/>
    </source>
</evidence>
<dbReference type="SUPFAM" id="SSF46626">
    <property type="entry name" value="Cytochrome c"/>
    <property type="match status" value="1"/>
</dbReference>
<dbReference type="RefSeq" id="WP_321548736.1">
    <property type="nucleotide sequence ID" value="NZ_JAXIVS010000010.1"/>
</dbReference>
<keyword evidence="2 4" id="KW-0479">Metal-binding</keyword>
<evidence type="ECO:0000256" key="3">
    <source>
        <dbReference type="ARBA" id="ARBA00023004"/>
    </source>
</evidence>
<evidence type="ECO:0000313" key="8">
    <source>
        <dbReference type="EMBL" id="MDY7230011.1"/>
    </source>
</evidence>
<keyword evidence="1 4" id="KW-0349">Heme</keyword>
<dbReference type="EMBL" id="JAXIVS010000010">
    <property type="protein sequence ID" value="MDY7230011.1"/>
    <property type="molecule type" value="Genomic_DNA"/>
</dbReference>
<dbReference type="Proteomes" id="UP001291309">
    <property type="component" value="Unassembled WGS sequence"/>
</dbReference>
<dbReference type="Pfam" id="PF06537">
    <property type="entry name" value="DHOR"/>
    <property type="match status" value="2"/>
</dbReference>
<keyword evidence="9" id="KW-1185">Reference proteome</keyword>
<dbReference type="InterPro" id="IPR009056">
    <property type="entry name" value="Cyt_c-like_dom"/>
</dbReference>
<feature type="chain" id="PRO_5045725932" evidence="6">
    <location>
        <begin position="21"/>
        <end position="479"/>
    </location>
</feature>
<dbReference type="InterPro" id="IPR010538">
    <property type="entry name" value="DHOR"/>
</dbReference>
<feature type="region of interest" description="Disordered" evidence="5">
    <location>
        <begin position="18"/>
        <end position="70"/>
    </location>
</feature>
<comment type="caution">
    <text evidence="8">The sequence shown here is derived from an EMBL/GenBank/DDBJ whole genome shotgun (WGS) entry which is preliminary data.</text>
</comment>
<proteinExistence type="predicted"/>
<dbReference type="PANTHER" id="PTHR30600">
    <property type="entry name" value="CYTOCHROME C PEROXIDASE-RELATED"/>
    <property type="match status" value="1"/>
</dbReference>
<reference evidence="8 9" key="1">
    <citation type="submission" date="2023-12" db="EMBL/GenBank/DDBJ databases">
        <title>the genome sequence of Hyalangium sp. s54d21.</title>
        <authorList>
            <person name="Zhang X."/>
        </authorList>
    </citation>
    <scope>NUCLEOTIDE SEQUENCE [LARGE SCALE GENOMIC DNA]</scope>
    <source>
        <strain evidence="9">s54d21</strain>
    </source>
</reference>
<dbReference type="PROSITE" id="PS51007">
    <property type="entry name" value="CYTC"/>
    <property type="match status" value="1"/>
</dbReference>
<dbReference type="InterPro" id="IPR051395">
    <property type="entry name" value="Cytochrome_c_Peroxidase/MauG"/>
</dbReference>
<gene>
    <name evidence="8" type="ORF">SYV04_26695</name>
</gene>
<name>A0ABU5H9U2_9BACT</name>
<evidence type="ECO:0000259" key="7">
    <source>
        <dbReference type="PROSITE" id="PS51007"/>
    </source>
</evidence>
<feature type="compositionally biased region" description="Pro residues" evidence="5">
    <location>
        <begin position="25"/>
        <end position="36"/>
    </location>
</feature>
<dbReference type="PANTHER" id="PTHR30600:SF4">
    <property type="entry name" value="CYTOCHROME C DOMAIN-CONTAINING PROTEIN"/>
    <property type="match status" value="1"/>
</dbReference>
<organism evidence="8 9">
    <name type="scientific">Hyalangium rubrum</name>
    <dbReference type="NCBI Taxonomy" id="3103134"/>
    <lineage>
        <taxon>Bacteria</taxon>
        <taxon>Pseudomonadati</taxon>
        <taxon>Myxococcota</taxon>
        <taxon>Myxococcia</taxon>
        <taxon>Myxococcales</taxon>
        <taxon>Cystobacterineae</taxon>
        <taxon>Archangiaceae</taxon>
        <taxon>Hyalangium</taxon>
    </lineage>
</organism>
<dbReference type="Gene3D" id="1.10.760.10">
    <property type="entry name" value="Cytochrome c-like domain"/>
    <property type="match status" value="1"/>
</dbReference>
<evidence type="ECO:0000256" key="4">
    <source>
        <dbReference type="PROSITE-ProRule" id="PRU00433"/>
    </source>
</evidence>
<evidence type="ECO:0000256" key="5">
    <source>
        <dbReference type="SAM" id="MobiDB-lite"/>
    </source>
</evidence>
<keyword evidence="3 4" id="KW-0408">Iron</keyword>
<evidence type="ECO:0000313" key="9">
    <source>
        <dbReference type="Proteomes" id="UP001291309"/>
    </source>
</evidence>
<dbReference type="PIRSF" id="PIRSF028099">
    <property type="entry name" value="DUF1111"/>
    <property type="match status" value="1"/>
</dbReference>
<feature type="signal peptide" evidence="6">
    <location>
        <begin position="1"/>
        <end position="20"/>
    </location>
</feature>
<evidence type="ECO:0000256" key="1">
    <source>
        <dbReference type="ARBA" id="ARBA00022617"/>
    </source>
</evidence>
<accession>A0ABU5H9U2</accession>
<sequence length="479" mass="50746">MSGRTLALLALLLSANACQSSEEPTPSPLPPEPASPQEPRHDVVEPGEESPGGAASVADTGPEAFTRPVGNLSVERRSEFLVGEAFSEADWFAAPHARADRDGLGPLFNAPSCVACHVRNGRGAPPGPGEPALSLLVRLSLPGADARGAPIPEPTYGDQVQPLAVASVPGEARVEVRTTERSGTFADGEPYSLLVPEYRLEALAYGPLHPDTRLSPRATPPMFGLGLLAAIPEATLLEWADPEDANGDGISGRPNRVWSKRLGRTVLGRFGWKANQPDLEHQNAGAMAGDLGITSPLSPEEPCTAAQAECRAAPNGGTPELDARKLEALTFYTHMIGVPARQGVNAPAVLQGKAVFHRVGCARCHRPSMVTGTLEGYPELSGQRVWPYTDLLLHDLGEALADGREDSAASGREWRTPPLWGLGRTATVSGHTRLLHDGRARTVMEAILWHGGEAESSQEQVLGLSQAERAALLTFLESL</sequence>
<feature type="domain" description="Cytochrome c" evidence="7">
    <location>
        <begin position="347"/>
        <end position="479"/>
    </location>
</feature>
<evidence type="ECO:0000256" key="6">
    <source>
        <dbReference type="SAM" id="SignalP"/>
    </source>
</evidence>
<protein>
    <submittedName>
        <fullName evidence="8">Di-heme oxidoredictase family protein</fullName>
    </submittedName>
</protein>
<keyword evidence="6" id="KW-0732">Signal</keyword>